<keyword evidence="1" id="KW-0812">Transmembrane</keyword>
<evidence type="ECO:0000313" key="3">
    <source>
        <dbReference type="EMBL" id="CAJ0966925.1"/>
    </source>
</evidence>
<feature type="domain" description="LRAT" evidence="2">
    <location>
        <begin position="1"/>
        <end position="26"/>
    </location>
</feature>
<keyword evidence="1" id="KW-1133">Transmembrane helix</keyword>
<organism evidence="3 4">
    <name type="scientific">Ranitomeya imitator</name>
    <name type="common">mimic poison frog</name>
    <dbReference type="NCBI Taxonomy" id="111125"/>
    <lineage>
        <taxon>Eukaryota</taxon>
        <taxon>Metazoa</taxon>
        <taxon>Chordata</taxon>
        <taxon>Craniata</taxon>
        <taxon>Vertebrata</taxon>
        <taxon>Euteleostomi</taxon>
        <taxon>Amphibia</taxon>
        <taxon>Batrachia</taxon>
        <taxon>Anura</taxon>
        <taxon>Neobatrachia</taxon>
        <taxon>Hyloidea</taxon>
        <taxon>Dendrobatidae</taxon>
        <taxon>Dendrobatinae</taxon>
        <taxon>Ranitomeya</taxon>
    </lineage>
</organism>
<evidence type="ECO:0000259" key="2">
    <source>
        <dbReference type="PROSITE" id="PS51934"/>
    </source>
</evidence>
<dbReference type="Pfam" id="PF04970">
    <property type="entry name" value="LRAT"/>
    <property type="match status" value="1"/>
</dbReference>
<proteinExistence type="predicted"/>
<reference evidence="3" key="1">
    <citation type="submission" date="2023-07" db="EMBL/GenBank/DDBJ databases">
        <authorList>
            <person name="Stuckert A."/>
        </authorList>
    </citation>
    <scope>NUCLEOTIDE SEQUENCE</scope>
</reference>
<dbReference type="EMBL" id="CAUEEQ010077913">
    <property type="protein sequence ID" value="CAJ0966925.1"/>
    <property type="molecule type" value="Genomic_DNA"/>
</dbReference>
<protein>
    <recommendedName>
        <fullName evidence="2">LRAT domain-containing protein</fullName>
    </recommendedName>
</protein>
<sequence length="83" mass="9113">MPYSVTRANCEHFATELRYGKGFSDQYNGIALQFSISFPMYRQINSSLFQVANAAVYTAVGGGIFAAVLAAIAVVTRSRRQNQ</sequence>
<comment type="caution">
    <text evidence="3">The sequence shown here is derived from an EMBL/GenBank/DDBJ whole genome shotgun (WGS) entry which is preliminary data.</text>
</comment>
<keyword evidence="4" id="KW-1185">Reference proteome</keyword>
<feature type="transmembrane region" description="Helical" evidence="1">
    <location>
        <begin position="54"/>
        <end position="75"/>
    </location>
</feature>
<gene>
    <name evidence="3" type="ORF">RIMI_LOCUS21824798</name>
</gene>
<name>A0ABN9MMT6_9NEOB</name>
<evidence type="ECO:0000256" key="1">
    <source>
        <dbReference type="SAM" id="Phobius"/>
    </source>
</evidence>
<accession>A0ABN9MMT6</accession>
<dbReference type="Proteomes" id="UP001176940">
    <property type="component" value="Unassembled WGS sequence"/>
</dbReference>
<dbReference type="PROSITE" id="PS51934">
    <property type="entry name" value="LRAT"/>
    <property type="match status" value="1"/>
</dbReference>
<dbReference type="InterPro" id="IPR007053">
    <property type="entry name" value="LRAT_dom"/>
</dbReference>
<evidence type="ECO:0000313" key="4">
    <source>
        <dbReference type="Proteomes" id="UP001176940"/>
    </source>
</evidence>
<dbReference type="Gene3D" id="3.90.1720.10">
    <property type="entry name" value="endopeptidase domain like (from Nostoc punctiforme)"/>
    <property type="match status" value="1"/>
</dbReference>
<keyword evidence="1" id="KW-0472">Membrane</keyword>